<sequence>MPAALTARADVRTETPERYAKQLVEHLGHRVSFTTEGATSTAEIAGGIGSVEVGEGVLVLRAEAGDQETLDRVQDVLGRHLVRFGRRAELDVVWAPAAAG</sequence>
<dbReference type="InterPro" id="IPR014543">
    <property type="entry name" value="UCP028291"/>
</dbReference>
<dbReference type="RefSeq" id="WP_344687850.1">
    <property type="nucleotide sequence ID" value="NZ_BAAAVV010000002.1"/>
</dbReference>
<reference evidence="2" key="1">
    <citation type="journal article" date="2019" name="Int. J. Syst. Evol. Microbiol.">
        <title>The Global Catalogue of Microorganisms (GCM) 10K type strain sequencing project: providing services to taxonomists for standard genome sequencing and annotation.</title>
        <authorList>
            <consortium name="The Broad Institute Genomics Platform"/>
            <consortium name="The Broad Institute Genome Sequencing Center for Infectious Disease"/>
            <person name="Wu L."/>
            <person name="Ma J."/>
        </authorList>
    </citation>
    <scope>NUCLEOTIDE SEQUENCE [LARGE SCALE GENOMIC DNA]</scope>
    <source>
        <strain evidence="2">JCM 15614</strain>
    </source>
</reference>
<evidence type="ECO:0008006" key="3">
    <source>
        <dbReference type="Google" id="ProtNLM"/>
    </source>
</evidence>
<dbReference type="EMBL" id="BAAAVV010000002">
    <property type="protein sequence ID" value="GAA3162452.1"/>
    <property type="molecule type" value="Genomic_DNA"/>
</dbReference>
<accession>A0ABP6NYV3</accession>
<comment type="caution">
    <text evidence="1">The sequence shown here is derived from an EMBL/GenBank/DDBJ whole genome shotgun (WGS) entry which is preliminary data.</text>
</comment>
<name>A0ABP6NYV3_9ACTN</name>
<proteinExistence type="predicted"/>
<keyword evidence="2" id="KW-1185">Reference proteome</keyword>
<protein>
    <recommendedName>
        <fullName evidence="3">DUF2218 domain-containing protein</fullName>
    </recommendedName>
</protein>
<dbReference type="Proteomes" id="UP001499924">
    <property type="component" value="Unassembled WGS sequence"/>
</dbReference>
<evidence type="ECO:0000313" key="1">
    <source>
        <dbReference type="EMBL" id="GAA3162452.1"/>
    </source>
</evidence>
<evidence type="ECO:0000313" key="2">
    <source>
        <dbReference type="Proteomes" id="UP001499924"/>
    </source>
</evidence>
<organism evidence="1 2">
    <name type="scientific">Blastococcus jejuensis</name>
    <dbReference type="NCBI Taxonomy" id="351224"/>
    <lineage>
        <taxon>Bacteria</taxon>
        <taxon>Bacillati</taxon>
        <taxon>Actinomycetota</taxon>
        <taxon>Actinomycetes</taxon>
        <taxon>Geodermatophilales</taxon>
        <taxon>Geodermatophilaceae</taxon>
        <taxon>Blastococcus</taxon>
    </lineage>
</organism>
<dbReference type="Gene3D" id="3.30.310.50">
    <property type="entry name" value="Alpha-D-phosphohexomutase, C-terminal domain"/>
    <property type="match status" value="1"/>
</dbReference>
<dbReference type="Pfam" id="PF09981">
    <property type="entry name" value="DUF2218"/>
    <property type="match status" value="1"/>
</dbReference>
<gene>
    <name evidence="1" type="ORF">GCM10010531_12850</name>
</gene>